<keyword evidence="1" id="KW-0472">Membrane</keyword>
<keyword evidence="1" id="KW-1133">Transmembrane helix</keyword>
<name>A0A382C0T3_9ZZZZ</name>
<organism evidence="2">
    <name type="scientific">marine metagenome</name>
    <dbReference type="NCBI Taxonomy" id="408172"/>
    <lineage>
        <taxon>unclassified sequences</taxon>
        <taxon>metagenomes</taxon>
        <taxon>ecological metagenomes</taxon>
    </lineage>
</organism>
<evidence type="ECO:0000256" key="1">
    <source>
        <dbReference type="SAM" id="Phobius"/>
    </source>
</evidence>
<sequence length="102" mass="11771">MLKYLTNLWLARALVILGFILGMRSVGSTIRHIGNESMILTPDSRLAQTHSWHHYFREVFGDFGAMAAILIILFATSRFRNPIPWWVMLVLMLGFYAPFWVG</sequence>
<feature type="non-terminal residue" evidence="2">
    <location>
        <position position="102"/>
    </location>
</feature>
<dbReference type="EMBL" id="UINC01031991">
    <property type="protein sequence ID" value="SVB18923.1"/>
    <property type="molecule type" value="Genomic_DNA"/>
</dbReference>
<feature type="transmembrane region" description="Helical" evidence="1">
    <location>
        <begin position="83"/>
        <end position="101"/>
    </location>
</feature>
<accession>A0A382C0T3</accession>
<keyword evidence="1" id="KW-0812">Transmembrane</keyword>
<feature type="transmembrane region" description="Helical" evidence="1">
    <location>
        <begin position="59"/>
        <end position="77"/>
    </location>
</feature>
<feature type="transmembrane region" description="Helical" evidence="1">
    <location>
        <begin position="6"/>
        <end position="23"/>
    </location>
</feature>
<proteinExistence type="predicted"/>
<protein>
    <submittedName>
        <fullName evidence="2">Uncharacterized protein</fullName>
    </submittedName>
</protein>
<dbReference type="AlphaFoldDB" id="A0A382C0T3"/>
<gene>
    <name evidence="2" type="ORF">METZ01_LOCUS171777</name>
</gene>
<reference evidence="2" key="1">
    <citation type="submission" date="2018-05" db="EMBL/GenBank/DDBJ databases">
        <authorList>
            <person name="Lanie J.A."/>
            <person name="Ng W.-L."/>
            <person name="Kazmierczak K.M."/>
            <person name="Andrzejewski T.M."/>
            <person name="Davidsen T.M."/>
            <person name="Wayne K.J."/>
            <person name="Tettelin H."/>
            <person name="Glass J.I."/>
            <person name="Rusch D."/>
            <person name="Podicherti R."/>
            <person name="Tsui H.-C.T."/>
            <person name="Winkler M.E."/>
        </authorList>
    </citation>
    <scope>NUCLEOTIDE SEQUENCE</scope>
</reference>
<evidence type="ECO:0000313" key="2">
    <source>
        <dbReference type="EMBL" id="SVB18923.1"/>
    </source>
</evidence>